<dbReference type="SMART" id="SM00066">
    <property type="entry name" value="GAL4"/>
    <property type="match status" value="1"/>
</dbReference>
<dbReference type="InterPro" id="IPR036864">
    <property type="entry name" value="Zn2-C6_fun-type_DNA-bd_sf"/>
</dbReference>
<comment type="caution">
    <text evidence="5">The sequence shown here is derived from an EMBL/GenBank/DDBJ whole genome shotgun (WGS) entry which is preliminary data.</text>
</comment>
<feature type="region of interest" description="Disordered" evidence="3">
    <location>
        <begin position="101"/>
        <end position="137"/>
    </location>
</feature>
<keyword evidence="6" id="KW-1185">Reference proteome</keyword>
<proteinExistence type="predicted"/>
<evidence type="ECO:0000313" key="5">
    <source>
        <dbReference type="EMBL" id="KAK7418413.1"/>
    </source>
</evidence>
<accession>A0ABR1HC29</accession>
<dbReference type="CDD" id="cd12148">
    <property type="entry name" value="fungal_TF_MHR"/>
    <property type="match status" value="1"/>
</dbReference>
<evidence type="ECO:0000256" key="2">
    <source>
        <dbReference type="ARBA" id="ARBA00023242"/>
    </source>
</evidence>
<dbReference type="Pfam" id="PF04082">
    <property type="entry name" value="Fungal_trans"/>
    <property type="match status" value="1"/>
</dbReference>
<feature type="region of interest" description="Disordered" evidence="3">
    <location>
        <begin position="1"/>
        <end position="41"/>
    </location>
</feature>
<dbReference type="InterPro" id="IPR050797">
    <property type="entry name" value="Carb_Metab_Trans_Reg"/>
</dbReference>
<dbReference type="InterPro" id="IPR007219">
    <property type="entry name" value="XnlR_reg_dom"/>
</dbReference>
<dbReference type="SUPFAM" id="SSF57701">
    <property type="entry name" value="Zn2/Cys6 DNA-binding domain"/>
    <property type="match status" value="1"/>
</dbReference>
<feature type="compositionally biased region" description="Polar residues" evidence="3">
    <location>
        <begin position="164"/>
        <end position="189"/>
    </location>
</feature>
<dbReference type="Gene3D" id="4.10.240.10">
    <property type="entry name" value="Zn(2)-C6 fungal-type DNA-binding domain"/>
    <property type="match status" value="1"/>
</dbReference>
<feature type="region of interest" description="Disordered" evidence="3">
    <location>
        <begin position="156"/>
        <end position="195"/>
    </location>
</feature>
<sequence length="692" mass="77720">MRRSGSPLAPPSPPSAAQRSADTNANGRLAGKRPQTLARRACDACRARRRKCVFAAADDADDQRHPRPHPRPPLQPGDSSTLNQKCQDCLRLGISCSFLVPTRTRGPKRRKRLPSTPHDSGDDQPAQQPLNPVEAPAWPFTTVQPESRNEMRPLAPIVDRSSPYGPSQLSIDGSRQATSPALTAQNASPSMAGPRLPTDELCSRALLNIIMNDYLDLIYPLVPVVHRPSFRVDLAANRDLTDPEFLAIVIAIAALTVGLLPSRFPVYRAMAPDVAMRFETRMAMINCCVDMCMRVRNYNYWDHVSLRKWAVCYLLSVGCFQTGQTNRSRMLEVESMQIGRLLGLHRISDYDGLNCIETQLRKKAFWLMFYTYAHSMLQCGRQERLAFLDHSMMHEVNFESLFPLDLDDEQILEKSILGPPSPVTSPSVAPGAQAQPVPLSLTSGFILHSRVFFKGAQEVLYPGNCDWERRHSPQVRLSRLRDLLQEVRYMLDDVPGPMRQWASTSDYRASDSPSHTLDSFAPRPTLDDLSRTSHLIDAADANAKALPGQVEIMRANLHGTHLWLQSLLLDQIDVLLQKIAQRADSSAETDSHTAAVKASWTEREDVCRQMLHLLHSMPYAHLEPNGLYLTYKVRDVGVTLLNCPYEAHERPARRAAEYMQDFTGALSRLDRSEIVNTNSLKSWIDVDRERPP</sequence>
<dbReference type="InterPro" id="IPR001138">
    <property type="entry name" value="Zn2Cys6_DnaBD"/>
</dbReference>
<evidence type="ECO:0000256" key="1">
    <source>
        <dbReference type="ARBA" id="ARBA00022723"/>
    </source>
</evidence>
<name>A0ABR1HC29_9HYPO</name>
<dbReference type="CDD" id="cd00067">
    <property type="entry name" value="GAL4"/>
    <property type="match status" value="1"/>
</dbReference>
<evidence type="ECO:0000256" key="3">
    <source>
        <dbReference type="SAM" id="MobiDB-lite"/>
    </source>
</evidence>
<evidence type="ECO:0000259" key="4">
    <source>
        <dbReference type="SMART" id="SM00066"/>
    </source>
</evidence>
<protein>
    <recommendedName>
        <fullName evidence="4">Zn(2)-C6 fungal-type domain-containing protein</fullName>
    </recommendedName>
</protein>
<reference evidence="5 6" key="1">
    <citation type="journal article" date="2025" name="Microbiol. Resour. Announc.">
        <title>Draft genome sequences for Neonectria magnoliae and Neonectria punicea, canker pathogens of Liriodendron tulipifera and Acer saccharum in West Virginia.</title>
        <authorList>
            <person name="Petronek H.M."/>
            <person name="Kasson M.T."/>
            <person name="Metheny A.M."/>
            <person name="Stauder C.M."/>
            <person name="Lovett B."/>
            <person name="Lynch S.C."/>
            <person name="Garnas J.R."/>
            <person name="Kasson L.R."/>
            <person name="Stajich J.E."/>
        </authorList>
    </citation>
    <scope>NUCLEOTIDE SEQUENCE [LARGE SCALE GENOMIC DNA]</scope>
    <source>
        <strain evidence="5 6">NRRL 64651</strain>
    </source>
</reference>
<keyword evidence="2" id="KW-0539">Nucleus</keyword>
<feature type="region of interest" description="Disordered" evidence="3">
    <location>
        <begin position="55"/>
        <end position="82"/>
    </location>
</feature>
<keyword evidence="1" id="KW-0479">Metal-binding</keyword>
<dbReference type="PANTHER" id="PTHR31668">
    <property type="entry name" value="GLUCOSE TRANSPORT TRANSCRIPTION REGULATOR RGT1-RELATED-RELATED"/>
    <property type="match status" value="1"/>
</dbReference>
<gene>
    <name evidence="5" type="ORF">QQZ08_011263</name>
</gene>
<organism evidence="5 6">
    <name type="scientific">Neonectria magnoliae</name>
    <dbReference type="NCBI Taxonomy" id="2732573"/>
    <lineage>
        <taxon>Eukaryota</taxon>
        <taxon>Fungi</taxon>
        <taxon>Dikarya</taxon>
        <taxon>Ascomycota</taxon>
        <taxon>Pezizomycotina</taxon>
        <taxon>Sordariomycetes</taxon>
        <taxon>Hypocreomycetidae</taxon>
        <taxon>Hypocreales</taxon>
        <taxon>Nectriaceae</taxon>
        <taxon>Neonectria</taxon>
    </lineage>
</organism>
<feature type="domain" description="Zn(2)-C6 fungal-type" evidence="4">
    <location>
        <begin position="36"/>
        <end position="107"/>
    </location>
</feature>
<dbReference type="Proteomes" id="UP001498421">
    <property type="component" value="Unassembled WGS sequence"/>
</dbReference>
<dbReference type="EMBL" id="JAZAVK010000167">
    <property type="protein sequence ID" value="KAK7418413.1"/>
    <property type="molecule type" value="Genomic_DNA"/>
</dbReference>
<evidence type="ECO:0000313" key="6">
    <source>
        <dbReference type="Proteomes" id="UP001498421"/>
    </source>
</evidence>